<evidence type="ECO:0000313" key="10">
    <source>
        <dbReference type="Proteomes" id="UP000462621"/>
    </source>
</evidence>
<keyword evidence="2 7" id="KW-0812">Transmembrane</keyword>
<keyword evidence="10" id="KW-1185">Reference proteome</keyword>
<dbReference type="GO" id="GO:0016020">
    <property type="term" value="C:membrane"/>
    <property type="evidence" value="ECO:0007669"/>
    <property type="project" value="UniProtKB-SubCell"/>
</dbReference>
<dbReference type="PANTHER" id="PTHR32089:SF119">
    <property type="entry name" value="METHYL-ACCEPTING CHEMOTAXIS PROTEIN CTPL"/>
    <property type="match status" value="1"/>
</dbReference>
<dbReference type="InterPro" id="IPR004089">
    <property type="entry name" value="MCPsignal_dom"/>
</dbReference>
<organism evidence="9 10">
    <name type="scientific">Vibrio eleionomae</name>
    <dbReference type="NCBI Taxonomy" id="2653505"/>
    <lineage>
        <taxon>Bacteria</taxon>
        <taxon>Pseudomonadati</taxon>
        <taxon>Pseudomonadota</taxon>
        <taxon>Gammaproteobacteria</taxon>
        <taxon>Vibrionales</taxon>
        <taxon>Vibrionaceae</taxon>
        <taxon>Vibrio</taxon>
    </lineage>
</organism>
<dbReference type="Gene3D" id="1.10.287.950">
    <property type="entry name" value="Methyl-accepting chemotaxis protein"/>
    <property type="match status" value="1"/>
</dbReference>
<dbReference type="Pfam" id="PF00015">
    <property type="entry name" value="MCPsignal"/>
    <property type="match status" value="1"/>
</dbReference>
<proteinExistence type="predicted"/>
<comment type="caution">
    <text evidence="9">The sequence shown here is derived from an EMBL/GenBank/DDBJ whole genome shotgun (WGS) entry which is preliminary data.</text>
</comment>
<dbReference type="GO" id="GO:0007165">
    <property type="term" value="P:signal transduction"/>
    <property type="evidence" value="ECO:0007669"/>
    <property type="project" value="UniProtKB-KW"/>
</dbReference>
<feature type="domain" description="Methyl-accepting transducer" evidence="8">
    <location>
        <begin position="103"/>
        <end position="304"/>
    </location>
</feature>
<evidence type="ECO:0000256" key="7">
    <source>
        <dbReference type="SAM" id="Phobius"/>
    </source>
</evidence>
<comment type="subcellular location">
    <subcellularLocation>
        <location evidence="1">Membrane</location>
        <topology evidence="1">Multi-pass membrane protein</topology>
    </subcellularLocation>
</comment>
<evidence type="ECO:0000256" key="5">
    <source>
        <dbReference type="ARBA" id="ARBA00023224"/>
    </source>
</evidence>
<dbReference type="PROSITE" id="PS50111">
    <property type="entry name" value="CHEMOTAXIS_TRANSDUC_2"/>
    <property type="match status" value="1"/>
</dbReference>
<gene>
    <name evidence="9" type="ORF">F9817_10390</name>
</gene>
<reference evidence="9 10" key="1">
    <citation type="submission" date="2019-10" db="EMBL/GenBank/DDBJ databases">
        <title>Vibrio sp. nov. isolated from a shrimp pond.</title>
        <authorList>
            <person name="Gomez-Gil B."/>
            <person name="Enciso-Ibarra J."/>
            <person name="Enciso-Ibarra K."/>
            <person name="Bolan-Mejia C."/>
        </authorList>
    </citation>
    <scope>NUCLEOTIDE SEQUENCE [LARGE SCALE GENOMIC DNA]</scope>
    <source>
        <strain evidence="9 10">CAIM 722</strain>
    </source>
</reference>
<evidence type="ECO:0000256" key="1">
    <source>
        <dbReference type="ARBA" id="ARBA00004141"/>
    </source>
</evidence>
<dbReference type="SMART" id="SM00283">
    <property type="entry name" value="MA"/>
    <property type="match status" value="1"/>
</dbReference>
<accession>A0A7X4RU82</accession>
<sequence length="411" mass="46494">MGSYLFNWLDHKHKFRLIVSLIVLSLASALAILYALPLMPSWMHLPVAAVLIFAVMITMVLHFSEKYAHMVKHEHQAEMCKHRETVASICDWVEEYRDLNRVVADHIENVNGDAQKATEDILTHIAGLDDAAANFTHYLKDMEFDSKNMIETLDEHTRVISHLADNTRSLMDNIRHEREEVNNVLNRVLGLNEITDVIANIANETNLLALNAAIEAARCGEAGRGFAVVADEVRNLAIRSSEATAQISQEIESLRKDVTARFENANKESSEQTVKADQMIESVQSLRESFSAVRELSESQITQIILYTNDLERNISGSMACTQFQDIVRQKLDSIESLMREKHLLVGDLFNGMRINDLRSRELEYTQTLRKLADEYKHDFERHCNYADAGFGAESSAGSSLDNGLPKVELF</sequence>
<keyword evidence="3 7" id="KW-1133">Transmembrane helix</keyword>
<dbReference type="SUPFAM" id="SSF58104">
    <property type="entry name" value="Methyl-accepting chemotaxis protein (MCP) signaling domain"/>
    <property type="match status" value="1"/>
</dbReference>
<evidence type="ECO:0000256" key="4">
    <source>
        <dbReference type="ARBA" id="ARBA00023136"/>
    </source>
</evidence>
<keyword evidence="5 6" id="KW-0807">Transducer</keyword>
<evidence type="ECO:0000259" key="8">
    <source>
        <dbReference type="PROSITE" id="PS50111"/>
    </source>
</evidence>
<evidence type="ECO:0000256" key="6">
    <source>
        <dbReference type="PROSITE-ProRule" id="PRU00284"/>
    </source>
</evidence>
<dbReference type="GO" id="GO:0006935">
    <property type="term" value="P:chemotaxis"/>
    <property type="evidence" value="ECO:0007669"/>
    <property type="project" value="UniProtKB-ARBA"/>
</dbReference>
<feature type="transmembrane region" description="Helical" evidence="7">
    <location>
        <begin position="15"/>
        <end position="36"/>
    </location>
</feature>
<evidence type="ECO:0000256" key="3">
    <source>
        <dbReference type="ARBA" id="ARBA00022989"/>
    </source>
</evidence>
<protein>
    <submittedName>
        <fullName evidence="9">Methyl-accepting chemotaxis protein</fullName>
    </submittedName>
</protein>
<dbReference type="EMBL" id="WEKT01000015">
    <property type="protein sequence ID" value="MZI93606.1"/>
    <property type="molecule type" value="Genomic_DNA"/>
</dbReference>
<keyword evidence="4 7" id="KW-0472">Membrane</keyword>
<feature type="transmembrane region" description="Helical" evidence="7">
    <location>
        <begin position="42"/>
        <end position="63"/>
    </location>
</feature>
<dbReference type="PANTHER" id="PTHR32089">
    <property type="entry name" value="METHYL-ACCEPTING CHEMOTAXIS PROTEIN MCPB"/>
    <property type="match status" value="1"/>
</dbReference>
<name>A0A7X4RU82_9VIBR</name>
<dbReference type="AlphaFoldDB" id="A0A7X4RU82"/>
<evidence type="ECO:0000256" key="2">
    <source>
        <dbReference type="ARBA" id="ARBA00022692"/>
    </source>
</evidence>
<dbReference type="Proteomes" id="UP000462621">
    <property type="component" value="Unassembled WGS sequence"/>
</dbReference>
<evidence type="ECO:0000313" key="9">
    <source>
        <dbReference type="EMBL" id="MZI93606.1"/>
    </source>
</evidence>